<evidence type="ECO:0000256" key="1">
    <source>
        <dbReference type="SAM" id="MobiDB-lite"/>
    </source>
</evidence>
<name>A0A061RBU5_9CHLO</name>
<gene>
    <name evidence="2" type="ORF">TSPGSL018_6344</name>
</gene>
<sequence length="120" mass="12554">LKTLQWDGREAKAPWEDDAGACSVTAAPRISYLPATWLLAMPEEGRAKGEGPGRREGGGLQCLGRGDLCFQAMGAPPAVGTSNIGCPLSSTREGETACQHHQGRAIPDDVTGKTERAAHA</sequence>
<organism evidence="2">
    <name type="scientific">Tetraselmis sp. GSL018</name>
    <dbReference type="NCBI Taxonomy" id="582737"/>
    <lineage>
        <taxon>Eukaryota</taxon>
        <taxon>Viridiplantae</taxon>
        <taxon>Chlorophyta</taxon>
        <taxon>core chlorophytes</taxon>
        <taxon>Chlorodendrophyceae</taxon>
        <taxon>Chlorodendrales</taxon>
        <taxon>Chlorodendraceae</taxon>
        <taxon>Tetraselmis</taxon>
    </lineage>
</organism>
<protein>
    <submittedName>
        <fullName evidence="2">Uncharacterized protein</fullName>
    </submittedName>
</protein>
<reference evidence="2" key="1">
    <citation type="submission" date="2014-05" db="EMBL/GenBank/DDBJ databases">
        <title>The transcriptome of the halophilic microalga Tetraselmis sp. GSL018 isolated from the Great Salt Lake, Utah.</title>
        <authorList>
            <person name="Jinkerson R.E."/>
            <person name="D'Adamo S."/>
            <person name="Posewitz M.C."/>
        </authorList>
    </citation>
    <scope>NUCLEOTIDE SEQUENCE</scope>
    <source>
        <strain evidence="2">GSL018</strain>
    </source>
</reference>
<dbReference type="EMBL" id="GBEZ01016836">
    <property type="protein sequence ID" value="JAC69448.1"/>
    <property type="molecule type" value="Transcribed_RNA"/>
</dbReference>
<feature type="region of interest" description="Disordered" evidence="1">
    <location>
        <begin position="89"/>
        <end position="120"/>
    </location>
</feature>
<feature type="non-terminal residue" evidence="2">
    <location>
        <position position="1"/>
    </location>
</feature>
<accession>A0A061RBU5</accession>
<feature type="compositionally biased region" description="Basic and acidic residues" evidence="1">
    <location>
        <begin position="106"/>
        <end position="120"/>
    </location>
</feature>
<proteinExistence type="predicted"/>
<dbReference type="AlphaFoldDB" id="A0A061RBU5"/>
<evidence type="ECO:0000313" key="2">
    <source>
        <dbReference type="EMBL" id="JAC69448.1"/>
    </source>
</evidence>